<dbReference type="InterPro" id="IPR024370">
    <property type="entry name" value="PBP_domain"/>
</dbReference>
<dbReference type="EMBL" id="MTEJ01000440">
    <property type="protein sequence ID" value="OQX02981.1"/>
    <property type="molecule type" value="Genomic_DNA"/>
</dbReference>
<dbReference type="Pfam" id="PF12849">
    <property type="entry name" value="PBP_like_2"/>
    <property type="match status" value="1"/>
</dbReference>
<proteinExistence type="predicted"/>
<organism evidence="4 5">
    <name type="scientific">Thiothrix lacustris</name>
    <dbReference type="NCBI Taxonomy" id="525917"/>
    <lineage>
        <taxon>Bacteria</taxon>
        <taxon>Pseudomonadati</taxon>
        <taxon>Pseudomonadota</taxon>
        <taxon>Gammaproteobacteria</taxon>
        <taxon>Thiotrichales</taxon>
        <taxon>Thiotrichaceae</taxon>
        <taxon>Thiothrix</taxon>
    </lineage>
</organism>
<name>A0A1Y1QD31_9GAMM</name>
<evidence type="ECO:0000313" key="5">
    <source>
        <dbReference type="Proteomes" id="UP000192491"/>
    </source>
</evidence>
<protein>
    <submittedName>
        <fullName evidence="4">Phosphate ABC transporter substrate-binding protein</fullName>
    </submittedName>
</protein>
<evidence type="ECO:0000256" key="1">
    <source>
        <dbReference type="ARBA" id="ARBA00022729"/>
    </source>
</evidence>
<evidence type="ECO:0000259" key="3">
    <source>
        <dbReference type="Pfam" id="PF12849"/>
    </source>
</evidence>
<feature type="domain" description="PBP" evidence="3">
    <location>
        <begin position="20"/>
        <end position="306"/>
    </location>
</feature>
<keyword evidence="1 2" id="KW-0732">Signal</keyword>
<evidence type="ECO:0000256" key="2">
    <source>
        <dbReference type="SAM" id="SignalP"/>
    </source>
</evidence>
<dbReference type="PANTHER" id="PTHR30570:SF1">
    <property type="entry name" value="PHOSPHATE-BINDING PROTEIN PSTS"/>
    <property type="match status" value="1"/>
</dbReference>
<dbReference type="Proteomes" id="UP000192491">
    <property type="component" value="Unassembled WGS sequence"/>
</dbReference>
<evidence type="ECO:0000313" key="4">
    <source>
        <dbReference type="EMBL" id="OQX02981.1"/>
    </source>
</evidence>
<sequence>MKQLTLAVALGLVAASGIVQARDNIEIVGSSTVYPFSTAVAEQFAKKTGMAAPKVESTGTGGGMKLFCAGAGIETPDITNASRRMKKSEMEGCMKNGVSEVTEVKVGFDGIAVANAKSSPAIPLSRRELYLALAKDVPTGPNGELQPNTYTTWKQVNSSLPDTKITVMGPPPTSGTRDALAELGLSKGCALFKGMPEMKKADSKAYEKACTTIREDGHYIEMGENDNLIVQKLQADPLAVGLFGYSFLEQNADTLKAATIDGKEISYDSISNGSYPLSRPLFFYVKNSHVGQVAGIKEFIAEFTSEDALSKDGYLAEKGLVALPADQKAESVASANALKPVLASALK</sequence>
<feature type="signal peptide" evidence="2">
    <location>
        <begin position="1"/>
        <end position="21"/>
    </location>
</feature>
<dbReference type="Gene3D" id="3.40.190.10">
    <property type="entry name" value="Periplasmic binding protein-like II"/>
    <property type="match status" value="2"/>
</dbReference>
<dbReference type="SUPFAM" id="SSF53850">
    <property type="entry name" value="Periplasmic binding protein-like II"/>
    <property type="match status" value="1"/>
</dbReference>
<feature type="chain" id="PRO_5012960009" evidence="2">
    <location>
        <begin position="22"/>
        <end position="347"/>
    </location>
</feature>
<dbReference type="AlphaFoldDB" id="A0A1Y1QD31"/>
<reference evidence="4 5" key="1">
    <citation type="submission" date="2017-01" db="EMBL/GenBank/DDBJ databases">
        <title>Novel large sulfur bacteria in the metagenomes of groundwater-fed chemosynthetic microbial mats in the Lake Huron basin.</title>
        <authorList>
            <person name="Sharrar A.M."/>
            <person name="Flood B.E."/>
            <person name="Bailey J.V."/>
            <person name="Jones D.S."/>
            <person name="Biddanda B."/>
            <person name="Ruberg S.A."/>
            <person name="Marcus D.N."/>
            <person name="Dick G.J."/>
        </authorList>
    </citation>
    <scope>NUCLEOTIDE SEQUENCE [LARGE SCALE GENOMIC DNA]</scope>
    <source>
        <strain evidence="4">A8</strain>
    </source>
</reference>
<gene>
    <name evidence="4" type="ORF">BWK73_40965</name>
</gene>
<dbReference type="InterPro" id="IPR050811">
    <property type="entry name" value="Phosphate_ABC_transporter"/>
</dbReference>
<accession>A0A1Y1QD31</accession>
<comment type="caution">
    <text evidence="4">The sequence shown here is derived from an EMBL/GenBank/DDBJ whole genome shotgun (WGS) entry which is preliminary data.</text>
</comment>
<dbReference type="PANTHER" id="PTHR30570">
    <property type="entry name" value="PERIPLASMIC PHOSPHATE BINDING COMPONENT OF PHOSPHATE ABC TRANSPORTER"/>
    <property type="match status" value="1"/>
</dbReference>